<dbReference type="PIRSF" id="PIRSF037217">
    <property type="entry name" value="Carboxypeptidase_S"/>
    <property type="match status" value="1"/>
</dbReference>
<evidence type="ECO:0000256" key="4">
    <source>
        <dbReference type="ARBA" id="ARBA00022499"/>
    </source>
</evidence>
<evidence type="ECO:0000256" key="12">
    <source>
        <dbReference type="ARBA" id="ARBA00022989"/>
    </source>
</evidence>
<dbReference type="GO" id="GO:0051603">
    <property type="term" value="P:proteolysis involved in protein catabolic process"/>
    <property type="evidence" value="ECO:0007669"/>
    <property type="project" value="TreeGrafter"/>
</dbReference>
<reference evidence="20" key="1">
    <citation type="submission" date="2016-05" db="EMBL/GenBank/DDBJ databases">
        <title>Comparative genomics of biotechnologically important yeasts.</title>
        <authorList>
            <consortium name="DOE Joint Genome Institute"/>
            <person name="Riley R."/>
            <person name="Haridas S."/>
            <person name="Wolfe K.H."/>
            <person name="Lopes M.R."/>
            <person name="Hittinger C.T."/>
            <person name="Goker M."/>
            <person name="Salamov A."/>
            <person name="Wisecaver J."/>
            <person name="Long T.M."/>
            <person name="Aerts A.L."/>
            <person name="Barry K."/>
            <person name="Choi C."/>
            <person name="Clum A."/>
            <person name="Coughlan A.Y."/>
            <person name="Deshpande S."/>
            <person name="Douglass A.P."/>
            <person name="Hanson S.J."/>
            <person name="Klenk H.-P."/>
            <person name="Labutti K."/>
            <person name="Lapidus A."/>
            <person name="Lindquist E."/>
            <person name="Lipzen A."/>
            <person name="Meier-Kolthoff J.P."/>
            <person name="Ohm R.A."/>
            <person name="Otillar R.P."/>
            <person name="Pangilinan J."/>
            <person name="Peng Y."/>
            <person name="Rokas A."/>
            <person name="Rosa C.A."/>
            <person name="Scheuner C."/>
            <person name="Sibirny A.A."/>
            <person name="Slot J.C."/>
            <person name="Stielow J.B."/>
            <person name="Sun H."/>
            <person name="Kurtzman C.P."/>
            <person name="Blackwell M."/>
            <person name="Grigoriev I.V."/>
            <person name="Jeffries T.W."/>
        </authorList>
    </citation>
    <scope>NUCLEOTIDE SEQUENCE [LARGE SCALE GENOMIC DNA]</scope>
    <source>
        <strain evidence="20">NRRL Y-1933</strain>
    </source>
</reference>
<feature type="binding site" evidence="16">
    <location>
        <position position="268"/>
    </location>
    <ligand>
        <name>Zn(2+)</name>
        <dbReference type="ChEBI" id="CHEBI:29105"/>
        <label>2</label>
    </ligand>
</feature>
<keyword evidence="6" id="KW-0645">Protease</keyword>
<dbReference type="InterPro" id="IPR001261">
    <property type="entry name" value="ArgE/DapE_CS"/>
</dbReference>
<keyword evidence="10 16" id="KW-0862">Zinc</keyword>
<evidence type="ECO:0000256" key="1">
    <source>
        <dbReference type="ARBA" id="ARBA00001947"/>
    </source>
</evidence>
<keyword evidence="8 16" id="KW-0479">Metal-binding</keyword>
<feature type="active site" description="Proton acceptor" evidence="15">
    <location>
        <position position="239"/>
    </location>
</feature>
<gene>
    <name evidence="19" type="ORF">HYPBUDRAFT_153884</name>
</gene>
<feature type="active site" evidence="15">
    <location>
        <position position="172"/>
    </location>
</feature>
<accession>A0A1E4REJ9</accession>
<dbReference type="EMBL" id="KV454544">
    <property type="protein sequence ID" value="ODV65699.1"/>
    <property type="molecule type" value="Genomic_DNA"/>
</dbReference>
<dbReference type="SUPFAM" id="SSF53187">
    <property type="entry name" value="Zn-dependent exopeptidases"/>
    <property type="match status" value="1"/>
</dbReference>
<dbReference type="InterPro" id="IPR002933">
    <property type="entry name" value="Peptidase_M20"/>
</dbReference>
<evidence type="ECO:0000256" key="15">
    <source>
        <dbReference type="PIRSR" id="PIRSR037217-1"/>
    </source>
</evidence>
<keyword evidence="20" id="KW-1185">Reference proteome</keyword>
<dbReference type="PANTHER" id="PTHR45962:SF1">
    <property type="entry name" value="N-FATTY-ACYL-AMINO ACID SYNTHASE_HYDROLASE PM20D1"/>
    <property type="match status" value="1"/>
</dbReference>
<evidence type="ECO:0000256" key="14">
    <source>
        <dbReference type="ARBA" id="ARBA00023180"/>
    </source>
</evidence>
<dbReference type="PANTHER" id="PTHR45962">
    <property type="entry name" value="N-FATTY-ACYL-AMINO ACID SYNTHASE/HYDROLASE PM20D1"/>
    <property type="match status" value="1"/>
</dbReference>
<feature type="binding site" evidence="16">
    <location>
        <position position="170"/>
    </location>
    <ligand>
        <name>Zn(2+)</name>
        <dbReference type="ChEBI" id="CHEBI:29105"/>
        <label>2</label>
    </ligand>
</feature>
<feature type="transmembrane region" description="Helical" evidence="17">
    <location>
        <begin position="20"/>
        <end position="42"/>
    </location>
</feature>
<evidence type="ECO:0000256" key="8">
    <source>
        <dbReference type="ARBA" id="ARBA00022723"/>
    </source>
</evidence>
<dbReference type="OrthoDB" id="3064516at2759"/>
<dbReference type="Proteomes" id="UP000095085">
    <property type="component" value="Unassembled WGS sequence"/>
</dbReference>
<name>A0A1E4REJ9_9ASCO</name>
<evidence type="ECO:0000256" key="11">
    <source>
        <dbReference type="ARBA" id="ARBA00022843"/>
    </source>
</evidence>
<dbReference type="PROSITE" id="PS51257">
    <property type="entry name" value="PROKAR_LIPOPROTEIN"/>
    <property type="match status" value="1"/>
</dbReference>
<evidence type="ECO:0000256" key="7">
    <source>
        <dbReference type="ARBA" id="ARBA00022692"/>
    </source>
</evidence>
<keyword evidence="11" id="KW-0832">Ubl conjugation</keyword>
<dbReference type="AlphaFoldDB" id="A0A1E4REJ9"/>
<dbReference type="GeneID" id="30996333"/>
<organism evidence="19 20">
    <name type="scientific">Hyphopichia burtonii NRRL Y-1933</name>
    <dbReference type="NCBI Taxonomy" id="984485"/>
    <lineage>
        <taxon>Eukaryota</taxon>
        <taxon>Fungi</taxon>
        <taxon>Dikarya</taxon>
        <taxon>Ascomycota</taxon>
        <taxon>Saccharomycotina</taxon>
        <taxon>Pichiomycetes</taxon>
        <taxon>Debaryomycetaceae</taxon>
        <taxon>Hyphopichia</taxon>
    </lineage>
</organism>
<keyword evidence="5 19" id="KW-0121">Carboxypeptidase</keyword>
<dbReference type="PROSITE" id="PS00759">
    <property type="entry name" value="ARGE_DAPE_CPG2_2"/>
    <property type="match status" value="1"/>
</dbReference>
<proteinExistence type="inferred from homology"/>
<comment type="similarity">
    <text evidence="3">Belongs to the peptidase M20A family.</text>
</comment>
<feature type="binding site" evidence="16">
    <location>
        <position position="240"/>
    </location>
    <ligand>
        <name>Zn(2+)</name>
        <dbReference type="ChEBI" id="CHEBI:29105"/>
        <label>1</label>
    </ligand>
</feature>
<evidence type="ECO:0000256" key="6">
    <source>
        <dbReference type="ARBA" id="ARBA00022670"/>
    </source>
</evidence>
<dbReference type="Gene3D" id="3.40.630.10">
    <property type="entry name" value="Zn peptidases"/>
    <property type="match status" value="1"/>
</dbReference>
<dbReference type="RefSeq" id="XP_020074766.1">
    <property type="nucleotide sequence ID" value="XM_020221784.1"/>
</dbReference>
<evidence type="ECO:0000256" key="16">
    <source>
        <dbReference type="PIRSR" id="PIRSR037217-2"/>
    </source>
</evidence>
<dbReference type="STRING" id="984485.A0A1E4REJ9"/>
<feature type="binding site" evidence="16">
    <location>
        <position position="205"/>
    </location>
    <ligand>
        <name>Zn(2+)</name>
        <dbReference type="ChEBI" id="CHEBI:29105"/>
        <label>2</label>
    </ligand>
</feature>
<dbReference type="FunFam" id="3.40.630.10:FF:000098">
    <property type="entry name" value="Gly-Xaa carboxypeptidase"/>
    <property type="match status" value="1"/>
</dbReference>
<keyword evidence="13 17" id="KW-0472">Membrane</keyword>
<evidence type="ECO:0000313" key="19">
    <source>
        <dbReference type="EMBL" id="ODV65699.1"/>
    </source>
</evidence>
<evidence type="ECO:0000259" key="18">
    <source>
        <dbReference type="Pfam" id="PF07687"/>
    </source>
</evidence>
<keyword evidence="9" id="KW-0378">Hydrolase</keyword>
<dbReference type="Gene3D" id="3.30.70.360">
    <property type="match status" value="1"/>
</dbReference>
<comment type="cofactor">
    <cofactor evidence="1">
        <name>Zn(2+)</name>
        <dbReference type="ChEBI" id="CHEBI:29105"/>
    </cofactor>
</comment>
<dbReference type="SUPFAM" id="SSF55031">
    <property type="entry name" value="Bacterial exopeptidase dimerisation domain"/>
    <property type="match status" value="1"/>
</dbReference>
<evidence type="ECO:0000256" key="5">
    <source>
        <dbReference type="ARBA" id="ARBA00022645"/>
    </source>
</evidence>
<evidence type="ECO:0000256" key="10">
    <source>
        <dbReference type="ARBA" id="ARBA00022833"/>
    </source>
</evidence>
<protein>
    <submittedName>
        <fullName evidence="19">Carboxypeptidase S</fullName>
    </submittedName>
</protein>
<dbReference type="Pfam" id="PF01546">
    <property type="entry name" value="Peptidase_M20"/>
    <property type="match status" value="1"/>
</dbReference>
<dbReference type="InterPro" id="IPR017141">
    <property type="entry name" value="Pept_M20_carboxypep"/>
</dbReference>
<feature type="binding site" evidence="16">
    <location>
        <position position="205"/>
    </location>
    <ligand>
        <name>Zn(2+)</name>
        <dbReference type="ChEBI" id="CHEBI:29105"/>
        <label>1</label>
    </ligand>
</feature>
<sequence>MLKEPKRSEAGRSNYLGLLLRSLAVVVFLVIGCLTLALTVSIKLEFDEKLGQIFTSNQCPVAEIVRPEGYYQDNSTVSKIIGDESFRNQSAAKLSGAVQVNTEIFDSDPSVEEDPEYWAAKFAPFHDYLKATFPRLFNEVLKVEKVNQWGLLLTWEGSDSSLEPIVLMAHQDVVPTQKATLDDWTYPPYSGHYDGERLWGRGSADCKNLLIGLLESSELLVDSGFKPQRTIIFAFGFDEEVGGERGARTISKRILERYGPNSIYAVVDEGGQSLVEQNDVYLALPGTSEKGALDVHVSVKTPGGHSSVPQGDHTSIGLLALYIHDLERTQFKGVFTPLNPTFHEYQCIAVHSPSLPADVKRAILDAEYNSKANNKAIDYLTNESLLSRFLISTSTAVDIINGGTKSNALPEYVEAVVNHRIAIESSVNETVEHDLRIAFKIARENDLGVKLNGKELKPVTEKGFFAIDYSDPLEPAPQTPVGDAKWKLLAGIIRHVYEEVSFPDNAKSPFKGKPVIVAPGIATGNTDTRYFWDLTKHIYRYRPGLNPTVETHAHGVDERILFDSHLQIIAFYYQFLQVVDNDRS</sequence>
<dbReference type="Gene3D" id="1.10.150.900">
    <property type="match status" value="1"/>
</dbReference>
<keyword evidence="4" id="KW-1017">Isopeptide bond</keyword>
<dbReference type="Pfam" id="PF07687">
    <property type="entry name" value="M20_dimer"/>
    <property type="match status" value="1"/>
</dbReference>
<keyword evidence="12 17" id="KW-1133">Transmembrane helix</keyword>
<evidence type="ECO:0000313" key="20">
    <source>
        <dbReference type="Proteomes" id="UP000095085"/>
    </source>
</evidence>
<dbReference type="InterPro" id="IPR011650">
    <property type="entry name" value="Peptidase_M20_dimer"/>
</dbReference>
<dbReference type="InterPro" id="IPR036264">
    <property type="entry name" value="Bact_exopeptidase_dim_dom"/>
</dbReference>
<dbReference type="GO" id="GO:0016020">
    <property type="term" value="C:membrane"/>
    <property type="evidence" value="ECO:0007669"/>
    <property type="project" value="UniProtKB-SubCell"/>
</dbReference>
<dbReference type="CDD" id="cd05674">
    <property type="entry name" value="M20_yscS"/>
    <property type="match status" value="1"/>
</dbReference>
<feature type="binding site" evidence="16">
    <location>
        <position position="554"/>
    </location>
    <ligand>
        <name>Zn(2+)</name>
        <dbReference type="ChEBI" id="CHEBI:29105"/>
        <label>1</label>
    </ligand>
</feature>
<evidence type="ECO:0000256" key="9">
    <source>
        <dbReference type="ARBA" id="ARBA00022801"/>
    </source>
</evidence>
<keyword evidence="7 17" id="KW-0812">Transmembrane</keyword>
<dbReference type="GO" id="GO:0004181">
    <property type="term" value="F:metallocarboxypeptidase activity"/>
    <property type="evidence" value="ECO:0007669"/>
    <property type="project" value="InterPro"/>
</dbReference>
<comment type="subcellular location">
    <subcellularLocation>
        <location evidence="2">Membrane</location>
        <topology evidence="2">Single-pass membrane protein</topology>
    </subcellularLocation>
</comment>
<evidence type="ECO:0000256" key="17">
    <source>
        <dbReference type="SAM" id="Phobius"/>
    </source>
</evidence>
<dbReference type="GO" id="GO:0000328">
    <property type="term" value="C:fungal-type vacuole lumen"/>
    <property type="evidence" value="ECO:0007669"/>
    <property type="project" value="TreeGrafter"/>
</dbReference>
<dbReference type="InterPro" id="IPR047177">
    <property type="entry name" value="Pept_M20A"/>
</dbReference>
<keyword evidence="14" id="KW-0325">Glycoprotein</keyword>
<evidence type="ECO:0000256" key="2">
    <source>
        <dbReference type="ARBA" id="ARBA00004167"/>
    </source>
</evidence>
<feature type="domain" description="Peptidase M20 dimerisation" evidence="18">
    <location>
        <begin position="288"/>
        <end position="430"/>
    </location>
</feature>
<dbReference type="GO" id="GO:0046872">
    <property type="term" value="F:metal ion binding"/>
    <property type="evidence" value="ECO:0007669"/>
    <property type="project" value="UniProtKB-KW"/>
</dbReference>
<evidence type="ECO:0000256" key="3">
    <source>
        <dbReference type="ARBA" id="ARBA00006247"/>
    </source>
</evidence>
<evidence type="ECO:0000256" key="13">
    <source>
        <dbReference type="ARBA" id="ARBA00023136"/>
    </source>
</evidence>